<reference evidence="1" key="1">
    <citation type="journal article" date="2020" name="Nat. Commun.">
        <title>Large-scale genome sequencing of mycorrhizal fungi provides insights into the early evolution of symbiotic traits.</title>
        <authorList>
            <person name="Miyauchi S."/>
            <person name="Kiss E."/>
            <person name="Kuo A."/>
            <person name="Drula E."/>
            <person name="Kohler A."/>
            <person name="Sanchez-Garcia M."/>
            <person name="Morin E."/>
            <person name="Andreopoulos B."/>
            <person name="Barry K.W."/>
            <person name="Bonito G."/>
            <person name="Buee M."/>
            <person name="Carver A."/>
            <person name="Chen C."/>
            <person name="Cichocki N."/>
            <person name="Clum A."/>
            <person name="Culley D."/>
            <person name="Crous P.W."/>
            <person name="Fauchery L."/>
            <person name="Girlanda M."/>
            <person name="Hayes R.D."/>
            <person name="Keri Z."/>
            <person name="LaButti K."/>
            <person name="Lipzen A."/>
            <person name="Lombard V."/>
            <person name="Magnuson J."/>
            <person name="Maillard F."/>
            <person name="Murat C."/>
            <person name="Nolan M."/>
            <person name="Ohm R.A."/>
            <person name="Pangilinan J."/>
            <person name="Pereira M.F."/>
            <person name="Perotto S."/>
            <person name="Peter M."/>
            <person name="Pfister S."/>
            <person name="Riley R."/>
            <person name="Sitrit Y."/>
            <person name="Stielow J.B."/>
            <person name="Szollosi G."/>
            <person name="Zifcakova L."/>
            <person name="Stursova M."/>
            <person name="Spatafora J.W."/>
            <person name="Tedersoo L."/>
            <person name="Vaario L.M."/>
            <person name="Yamada A."/>
            <person name="Yan M."/>
            <person name="Wang P."/>
            <person name="Xu J."/>
            <person name="Bruns T."/>
            <person name="Baldrian P."/>
            <person name="Vilgalys R."/>
            <person name="Dunand C."/>
            <person name="Henrissat B."/>
            <person name="Grigoriev I.V."/>
            <person name="Hibbett D."/>
            <person name="Nagy L.G."/>
            <person name="Martin F.M."/>
        </authorList>
    </citation>
    <scope>NUCLEOTIDE SEQUENCE</scope>
    <source>
        <strain evidence="1">UP504</strain>
    </source>
</reference>
<evidence type="ECO:0000313" key="2">
    <source>
        <dbReference type="Proteomes" id="UP000886523"/>
    </source>
</evidence>
<dbReference type="EMBL" id="MU129179">
    <property type="protein sequence ID" value="KAF9505003.1"/>
    <property type="molecule type" value="Genomic_DNA"/>
</dbReference>
<sequence>MPRELILVEGGPVYQSRRSTPPGESDSAPLDWPVVTIETVGLEYFRQTLRTLSTCQSKALTTSLDLTGTVFVDFNHSCRILGVDPGFKALNWHGDVDTMFSIGIVHLLTWFAATQVHVTDIYAQADNPYIVALITDEDIEHAMDTLVGKHELTVQGRESMVHVSICCATSTEEVETLGFQKLPRNLVWSHWSDHQRKRKTSFDYISVPERRRDLMRSLSDLPNPFPWPIANQPPQGLRWYCWMGGSGGKRKEAESDVLDEARLCDNLHSYKRARTEGGSDFMDTSPTSPTCIAQLSHAATPLPADDGMDGMDIDELPMPRTRDTNEAHKDTMDKLPASPTCAPNPPPADDGMHIDEPRYLDLGMWARLMTLQ</sequence>
<organism evidence="1 2">
    <name type="scientific">Hydnum rufescens UP504</name>
    <dbReference type="NCBI Taxonomy" id="1448309"/>
    <lineage>
        <taxon>Eukaryota</taxon>
        <taxon>Fungi</taxon>
        <taxon>Dikarya</taxon>
        <taxon>Basidiomycota</taxon>
        <taxon>Agaricomycotina</taxon>
        <taxon>Agaricomycetes</taxon>
        <taxon>Cantharellales</taxon>
        <taxon>Hydnaceae</taxon>
        <taxon>Hydnum</taxon>
    </lineage>
</organism>
<gene>
    <name evidence="1" type="ORF">BS47DRAFT_1386102</name>
</gene>
<proteinExistence type="predicted"/>
<keyword evidence="2" id="KW-1185">Reference proteome</keyword>
<accession>A0A9P6AFZ5</accession>
<protein>
    <submittedName>
        <fullName evidence="1">Uncharacterized protein</fullName>
    </submittedName>
</protein>
<evidence type="ECO:0000313" key="1">
    <source>
        <dbReference type="EMBL" id="KAF9505003.1"/>
    </source>
</evidence>
<dbReference type="AlphaFoldDB" id="A0A9P6AFZ5"/>
<name>A0A9P6AFZ5_9AGAM</name>
<dbReference type="Proteomes" id="UP000886523">
    <property type="component" value="Unassembled WGS sequence"/>
</dbReference>
<comment type="caution">
    <text evidence="1">The sequence shown here is derived from an EMBL/GenBank/DDBJ whole genome shotgun (WGS) entry which is preliminary data.</text>
</comment>